<comment type="caution">
    <text evidence="3">The sequence shown here is derived from an EMBL/GenBank/DDBJ whole genome shotgun (WGS) entry which is preliminary data.</text>
</comment>
<dbReference type="EMBL" id="NJEU01001545">
    <property type="protein sequence ID" value="PHH64787.1"/>
    <property type="molecule type" value="Genomic_DNA"/>
</dbReference>
<feature type="transmembrane region" description="Helical" evidence="2">
    <location>
        <begin position="117"/>
        <end position="140"/>
    </location>
</feature>
<dbReference type="Gene3D" id="1.10.287.920">
    <property type="entry name" value="Pheromone alpha factor receptor"/>
    <property type="match status" value="1"/>
</dbReference>
<feature type="transmembrane region" description="Helical" evidence="2">
    <location>
        <begin position="152"/>
        <end position="181"/>
    </location>
</feature>
<proteinExistence type="predicted"/>
<dbReference type="InterPro" id="IPR000366">
    <property type="entry name" value="GPCR_STE2"/>
</dbReference>
<accession>A0A2C5Y7V5</accession>
<keyword evidence="4" id="KW-1185">Reference proteome</keyword>
<dbReference type="InterPro" id="IPR027458">
    <property type="entry name" value="STE2_TM1-TM2_sf"/>
</dbReference>
<evidence type="ECO:0000313" key="3">
    <source>
        <dbReference type="EMBL" id="PHH64787.1"/>
    </source>
</evidence>
<feature type="region of interest" description="Disordered" evidence="1">
    <location>
        <begin position="382"/>
        <end position="401"/>
    </location>
</feature>
<dbReference type="PANTHER" id="PTHR28009">
    <property type="entry name" value="PHEROMONE ALPHA FACTOR RECEPTOR"/>
    <property type="match status" value="1"/>
</dbReference>
<dbReference type="PANTHER" id="PTHR28009:SF1">
    <property type="entry name" value="PHEROMONE ALPHA FACTOR RECEPTOR"/>
    <property type="match status" value="1"/>
</dbReference>
<feature type="transmembrane region" description="Helical" evidence="2">
    <location>
        <begin position="71"/>
        <end position="93"/>
    </location>
</feature>
<sequence>MAPSTVQQNLTFLGPDGITPIVVPMAQLDAFTDESARSCFVYGVETGACLITLIAIVSLTTPICKLARTTCLLHIAALLLATTHCGLLFSQYVSSIGHVYPMFSHDRDATMGNKTAFIARSVLFNCVWTMLVFVVQAALVNQAWTMVALWHGLVKVVLGVASVAVGLVAAALSLAFCVVQIRDNINVVPVMGHAWAPYAALVANCLSIFWFCGLFNAKLVLHLLSHRGVLPSPQALSAMDILVMANGMLMVIPVVFASLEWSGSANFDAASVTHVSVAIILPLGTLAAQRLTWHFDSVTAQGNTDFSRNLDSLSRHSATAPLTTSSSTSKARWTSKTTTFGSTSTAATLVDGEHPRSKTVDHFDMELQRIDSAHGNEACVSSRDEIEPLSPGAKQLLDDGV</sequence>
<dbReference type="AlphaFoldDB" id="A0A2C5Y7V5"/>
<gene>
    <name evidence="3" type="ORF">CDD82_1727</name>
</gene>
<feature type="transmembrane region" description="Helical" evidence="2">
    <location>
        <begin position="269"/>
        <end position="288"/>
    </location>
</feature>
<dbReference type="GO" id="GO:0004932">
    <property type="term" value="F:mating-type factor pheromone receptor activity"/>
    <property type="evidence" value="ECO:0007669"/>
    <property type="project" value="InterPro"/>
</dbReference>
<protein>
    <recommendedName>
        <fullName evidence="5">Pheromone receptor</fullName>
    </recommendedName>
</protein>
<feature type="transmembrane region" description="Helical" evidence="2">
    <location>
        <begin position="236"/>
        <end position="257"/>
    </location>
</feature>
<feature type="region of interest" description="Disordered" evidence="1">
    <location>
        <begin position="318"/>
        <end position="337"/>
    </location>
</feature>
<feature type="transmembrane region" description="Helical" evidence="2">
    <location>
        <begin position="40"/>
        <end position="59"/>
    </location>
</feature>
<evidence type="ECO:0000256" key="2">
    <source>
        <dbReference type="SAM" id="Phobius"/>
    </source>
</evidence>
<dbReference type="GO" id="GO:0038038">
    <property type="term" value="C:G protein-coupled receptor homodimeric complex"/>
    <property type="evidence" value="ECO:0007669"/>
    <property type="project" value="TreeGrafter"/>
</dbReference>
<name>A0A2C5Y7V5_9HYPO</name>
<evidence type="ECO:0000313" key="4">
    <source>
        <dbReference type="Proteomes" id="UP000224854"/>
    </source>
</evidence>
<dbReference type="OrthoDB" id="5402633at2759"/>
<dbReference type="PRINTS" id="PR00250">
    <property type="entry name" value="GPCRSTE2"/>
</dbReference>
<organism evidence="3 4">
    <name type="scientific">Ophiocordyceps australis</name>
    <dbReference type="NCBI Taxonomy" id="1399860"/>
    <lineage>
        <taxon>Eukaryota</taxon>
        <taxon>Fungi</taxon>
        <taxon>Dikarya</taxon>
        <taxon>Ascomycota</taxon>
        <taxon>Pezizomycotina</taxon>
        <taxon>Sordariomycetes</taxon>
        <taxon>Hypocreomycetidae</taxon>
        <taxon>Hypocreales</taxon>
        <taxon>Ophiocordycipitaceae</taxon>
        <taxon>Ophiocordyceps</taxon>
    </lineage>
</organism>
<feature type="compositionally biased region" description="Low complexity" evidence="1">
    <location>
        <begin position="323"/>
        <end position="337"/>
    </location>
</feature>
<reference evidence="3 4" key="1">
    <citation type="submission" date="2017-06" db="EMBL/GenBank/DDBJ databases">
        <title>Ant-infecting Ophiocordyceps genomes reveal a high diversity of potential behavioral manipulation genes and a possible major role for enterotoxins.</title>
        <authorList>
            <person name="De Bekker C."/>
            <person name="Evans H.C."/>
            <person name="Brachmann A."/>
            <person name="Hughes D.P."/>
        </authorList>
    </citation>
    <scope>NUCLEOTIDE SEQUENCE [LARGE SCALE GENOMIC DNA]</scope>
    <source>
        <strain evidence="3 4">1348a</strain>
    </source>
</reference>
<keyword evidence="2" id="KW-1133">Transmembrane helix</keyword>
<dbReference type="GO" id="GO:0000750">
    <property type="term" value="P:pheromone-dependent signal transduction involved in conjugation with cellular fusion"/>
    <property type="evidence" value="ECO:0007669"/>
    <property type="project" value="TreeGrafter"/>
</dbReference>
<keyword evidence="2" id="KW-0812">Transmembrane</keyword>
<dbReference type="Proteomes" id="UP000224854">
    <property type="component" value="Unassembled WGS sequence"/>
</dbReference>
<keyword evidence="2" id="KW-0472">Membrane</keyword>
<dbReference type="Pfam" id="PF02116">
    <property type="entry name" value="STE2"/>
    <property type="match status" value="1"/>
</dbReference>
<evidence type="ECO:0008006" key="5">
    <source>
        <dbReference type="Google" id="ProtNLM"/>
    </source>
</evidence>
<feature type="transmembrane region" description="Helical" evidence="2">
    <location>
        <begin position="201"/>
        <end position="224"/>
    </location>
</feature>
<evidence type="ECO:0000256" key="1">
    <source>
        <dbReference type="SAM" id="MobiDB-lite"/>
    </source>
</evidence>